<protein>
    <submittedName>
        <fullName evidence="3">Uncharacterized protein</fullName>
    </submittedName>
</protein>
<organism evidence="3 4">
    <name type="scientific">Phytophthora cactorum</name>
    <dbReference type="NCBI Taxonomy" id="29920"/>
    <lineage>
        <taxon>Eukaryota</taxon>
        <taxon>Sar</taxon>
        <taxon>Stramenopiles</taxon>
        <taxon>Oomycota</taxon>
        <taxon>Peronosporomycetes</taxon>
        <taxon>Peronosporales</taxon>
        <taxon>Peronosporaceae</taxon>
        <taxon>Phytophthora</taxon>
    </lineage>
</organism>
<accession>A0A8T1C9I3</accession>
<evidence type="ECO:0000313" key="4">
    <source>
        <dbReference type="Proteomes" id="UP000774804"/>
    </source>
</evidence>
<feature type="coiled-coil region" evidence="1">
    <location>
        <begin position="184"/>
        <end position="216"/>
    </location>
</feature>
<dbReference type="AlphaFoldDB" id="A0A8T1C9I3"/>
<feature type="region of interest" description="Disordered" evidence="2">
    <location>
        <begin position="127"/>
        <end position="147"/>
    </location>
</feature>
<proteinExistence type="predicted"/>
<sequence length="262" mass="29730">MMSTSHAKKMKILWDRDGVDGGPSSMKVLLDWLTTDGNYARWKGDDGSSGSTKEVLCGIIIGKLKDAGINHRKSADVRDKIRYLEKQFRRATDWMANAGQGATDDISIRSAILQLCPCYYKLSHVMGDSPPSEPCQTTDNLDEGGDQRYKKRPLRIAEITSNKKHQKHTLWSLTDLQEPSQQARDDADTKLLELEEKRLEFEMKREAREEAQAKAELGLINAKRRSVEIDNTTRLLLSRKQLKDAGYTEEELDAHLPLITKK</sequence>
<gene>
    <name evidence="3" type="ORF">PC115_g10854</name>
</gene>
<comment type="caution">
    <text evidence="3">The sequence shown here is derived from an EMBL/GenBank/DDBJ whole genome shotgun (WGS) entry which is preliminary data.</text>
</comment>
<dbReference type="EMBL" id="RCMI01000329">
    <property type="protein sequence ID" value="KAG2916989.1"/>
    <property type="molecule type" value="Genomic_DNA"/>
</dbReference>
<dbReference type="Proteomes" id="UP000774804">
    <property type="component" value="Unassembled WGS sequence"/>
</dbReference>
<keyword evidence="1" id="KW-0175">Coiled coil</keyword>
<evidence type="ECO:0000256" key="2">
    <source>
        <dbReference type="SAM" id="MobiDB-lite"/>
    </source>
</evidence>
<dbReference type="VEuPathDB" id="FungiDB:PC110_g10959"/>
<reference evidence="3" key="1">
    <citation type="submission" date="2018-10" db="EMBL/GenBank/DDBJ databases">
        <title>Effector identification in a new, highly contiguous assembly of the strawberry crown rot pathogen Phytophthora cactorum.</title>
        <authorList>
            <person name="Armitage A.D."/>
            <person name="Nellist C.F."/>
            <person name="Bates H."/>
            <person name="Vickerstaff R.J."/>
            <person name="Harrison R.J."/>
        </authorList>
    </citation>
    <scope>NUCLEOTIDE SEQUENCE</scope>
    <source>
        <strain evidence="3">4032</strain>
    </source>
</reference>
<evidence type="ECO:0000313" key="3">
    <source>
        <dbReference type="EMBL" id="KAG2916989.1"/>
    </source>
</evidence>
<dbReference type="PANTHER" id="PTHR33324">
    <property type="entry name" value="EXPRESSED PROTEIN"/>
    <property type="match status" value="1"/>
</dbReference>
<dbReference type="PANTHER" id="PTHR33324:SF2">
    <property type="entry name" value="MYB_SANT-LIKE DNA-BINDING DOMAIN-CONTAINING PROTEIN"/>
    <property type="match status" value="1"/>
</dbReference>
<evidence type="ECO:0000256" key="1">
    <source>
        <dbReference type="SAM" id="Coils"/>
    </source>
</evidence>
<name>A0A8T1C9I3_9STRA</name>